<keyword evidence="4" id="KW-1185">Reference proteome</keyword>
<dbReference type="Proteomes" id="UP000063781">
    <property type="component" value="Chromosome"/>
</dbReference>
<dbReference type="PANTHER" id="PTHR46558">
    <property type="entry name" value="TRACRIPTIONAL REGULATORY PROTEIN-RELATED-RELATED"/>
    <property type="match status" value="1"/>
</dbReference>
<protein>
    <recommendedName>
        <fullName evidence="2">HTH cro/C1-type domain-containing protein</fullName>
    </recommendedName>
</protein>
<evidence type="ECO:0000256" key="1">
    <source>
        <dbReference type="ARBA" id="ARBA00023125"/>
    </source>
</evidence>
<dbReference type="KEGG" id="erl:AOC36_01250"/>
<dbReference type="GO" id="GO:0003677">
    <property type="term" value="F:DNA binding"/>
    <property type="evidence" value="ECO:0007669"/>
    <property type="project" value="UniProtKB-KW"/>
</dbReference>
<dbReference type="SMART" id="SM00530">
    <property type="entry name" value="HTH_XRE"/>
    <property type="match status" value="1"/>
</dbReference>
<keyword evidence="1" id="KW-0238">DNA-binding</keyword>
<dbReference type="RefSeq" id="WP_067630278.1">
    <property type="nucleotide sequence ID" value="NZ_CP013213.1"/>
</dbReference>
<dbReference type="PROSITE" id="PS50943">
    <property type="entry name" value="HTH_CROC1"/>
    <property type="match status" value="1"/>
</dbReference>
<dbReference type="Pfam" id="PF01381">
    <property type="entry name" value="HTH_3"/>
    <property type="match status" value="1"/>
</dbReference>
<evidence type="ECO:0000313" key="3">
    <source>
        <dbReference type="EMBL" id="AMC92665.1"/>
    </source>
</evidence>
<dbReference type="Gene3D" id="1.10.260.40">
    <property type="entry name" value="lambda repressor-like DNA-binding domains"/>
    <property type="match status" value="1"/>
</dbReference>
<dbReference type="SUPFAM" id="SSF47413">
    <property type="entry name" value="lambda repressor-like DNA-binding domains"/>
    <property type="match status" value="1"/>
</dbReference>
<reference evidence="3 4" key="1">
    <citation type="submission" date="2015-10" db="EMBL/GenBank/DDBJ databases">
        <title>Erysipelothrix larvae sp. LV19 isolated from the larval gut of the rhinoceros beetle, Trypoxylus dichotomus.</title>
        <authorList>
            <person name="Lim S."/>
            <person name="Kim B.-C."/>
        </authorList>
    </citation>
    <scope>NUCLEOTIDE SEQUENCE [LARGE SCALE GENOMIC DNA]</scope>
    <source>
        <strain evidence="3 4">LV19</strain>
    </source>
</reference>
<dbReference type="InterPro" id="IPR001387">
    <property type="entry name" value="Cro/C1-type_HTH"/>
</dbReference>
<evidence type="ECO:0000259" key="2">
    <source>
        <dbReference type="PROSITE" id="PS50943"/>
    </source>
</evidence>
<organism evidence="3 4">
    <name type="scientific">Erysipelothrix larvae</name>
    <dbReference type="NCBI Taxonomy" id="1514105"/>
    <lineage>
        <taxon>Bacteria</taxon>
        <taxon>Bacillati</taxon>
        <taxon>Bacillota</taxon>
        <taxon>Erysipelotrichia</taxon>
        <taxon>Erysipelotrichales</taxon>
        <taxon>Erysipelotrichaceae</taxon>
        <taxon>Erysipelothrix</taxon>
    </lineage>
</organism>
<gene>
    <name evidence="3" type="ORF">AOC36_01250</name>
</gene>
<feature type="domain" description="HTH cro/C1-type" evidence="2">
    <location>
        <begin position="6"/>
        <end position="60"/>
    </location>
</feature>
<name>A0A0X8GYA9_9FIRM</name>
<sequence>MITNRIKEIREIKGYTQIDLASMVQVSRQTIISLEKGSYNPTLELAFKISIALDANINDIFMMEDEK</sequence>
<dbReference type="AlphaFoldDB" id="A0A0X8GYA9"/>
<dbReference type="CDD" id="cd00093">
    <property type="entry name" value="HTH_XRE"/>
    <property type="match status" value="1"/>
</dbReference>
<accession>A0A0X8GYA9</accession>
<dbReference type="PANTHER" id="PTHR46558:SF4">
    <property type="entry name" value="DNA-BIDING PHAGE PROTEIN"/>
    <property type="match status" value="1"/>
</dbReference>
<evidence type="ECO:0000313" key="4">
    <source>
        <dbReference type="Proteomes" id="UP000063781"/>
    </source>
</evidence>
<dbReference type="EMBL" id="CP013213">
    <property type="protein sequence ID" value="AMC92665.1"/>
    <property type="molecule type" value="Genomic_DNA"/>
</dbReference>
<dbReference type="InterPro" id="IPR010982">
    <property type="entry name" value="Lambda_DNA-bd_dom_sf"/>
</dbReference>
<proteinExistence type="predicted"/>
<dbReference type="STRING" id="1514105.AOC36_01250"/>